<keyword evidence="5" id="KW-1185">Reference proteome</keyword>
<feature type="compositionally biased region" description="Polar residues" evidence="1">
    <location>
        <begin position="138"/>
        <end position="149"/>
    </location>
</feature>
<feature type="signal peptide" evidence="3">
    <location>
        <begin position="1"/>
        <end position="16"/>
    </location>
</feature>
<keyword evidence="2" id="KW-0812">Transmembrane</keyword>
<evidence type="ECO:0000256" key="3">
    <source>
        <dbReference type="SAM" id="SignalP"/>
    </source>
</evidence>
<proteinExistence type="predicted"/>
<reference evidence="4" key="2">
    <citation type="submission" date="2023-05" db="EMBL/GenBank/DDBJ databases">
        <authorList>
            <consortium name="Lawrence Berkeley National Laboratory"/>
            <person name="Steindorff A."/>
            <person name="Hensen N."/>
            <person name="Bonometti L."/>
            <person name="Westerberg I."/>
            <person name="Brannstrom I.O."/>
            <person name="Guillou S."/>
            <person name="Cros-Aarteil S."/>
            <person name="Calhoun S."/>
            <person name="Haridas S."/>
            <person name="Kuo A."/>
            <person name="Mondo S."/>
            <person name="Pangilinan J."/>
            <person name="Riley R."/>
            <person name="Labutti K."/>
            <person name="Andreopoulos B."/>
            <person name="Lipzen A."/>
            <person name="Chen C."/>
            <person name="Yanf M."/>
            <person name="Daum C."/>
            <person name="Ng V."/>
            <person name="Clum A."/>
            <person name="Ohm R."/>
            <person name="Martin F."/>
            <person name="Silar P."/>
            <person name="Natvig D."/>
            <person name="Lalanne C."/>
            <person name="Gautier V."/>
            <person name="Ament-Velasquez S.L."/>
            <person name="Kruys A."/>
            <person name="Hutchinson M.I."/>
            <person name="Powell A.J."/>
            <person name="Barry K."/>
            <person name="Miller A.N."/>
            <person name="Grigoriev I.V."/>
            <person name="Debuchy R."/>
            <person name="Gladieux P."/>
            <person name="Thoren M.H."/>
            <person name="Johannesson H."/>
        </authorList>
    </citation>
    <scope>NUCLEOTIDE SEQUENCE</scope>
    <source>
        <strain evidence="4">PSN243</strain>
    </source>
</reference>
<evidence type="ECO:0000256" key="2">
    <source>
        <dbReference type="SAM" id="Phobius"/>
    </source>
</evidence>
<dbReference type="AlphaFoldDB" id="A0AAV9GIS1"/>
<keyword evidence="2" id="KW-0472">Membrane</keyword>
<dbReference type="EMBL" id="MU865950">
    <property type="protein sequence ID" value="KAK4447305.1"/>
    <property type="molecule type" value="Genomic_DNA"/>
</dbReference>
<gene>
    <name evidence="4" type="ORF">QBC34DRAFT_382260</name>
</gene>
<feature type="chain" id="PRO_5043642383" description="Cyanovirin-N domain-containing protein" evidence="3">
    <location>
        <begin position="17"/>
        <end position="260"/>
    </location>
</feature>
<keyword evidence="3" id="KW-0732">Signal</keyword>
<accession>A0AAV9GIS1</accession>
<name>A0AAV9GIS1_9PEZI</name>
<reference evidence="4" key="1">
    <citation type="journal article" date="2023" name="Mol. Phylogenet. Evol.">
        <title>Genome-scale phylogeny and comparative genomics of the fungal order Sordariales.</title>
        <authorList>
            <person name="Hensen N."/>
            <person name="Bonometti L."/>
            <person name="Westerberg I."/>
            <person name="Brannstrom I.O."/>
            <person name="Guillou S."/>
            <person name="Cros-Aarteil S."/>
            <person name="Calhoun S."/>
            <person name="Haridas S."/>
            <person name="Kuo A."/>
            <person name="Mondo S."/>
            <person name="Pangilinan J."/>
            <person name="Riley R."/>
            <person name="LaButti K."/>
            <person name="Andreopoulos B."/>
            <person name="Lipzen A."/>
            <person name="Chen C."/>
            <person name="Yan M."/>
            <person name="Daum C."/>
            <person name="Ng V."/>
            <person name="Clum A."/>
            <person name="Steindorff A."/>
            <person name="Ohm R.A."/>
            <person name="Martin F."/>
            <person name="Silar P."/>
            <person name="Natvig D.O."/>
            <person name="Lalanne C."/>
            <person name="Gautier V."/>
            <person name="Ament-Velasquez S.L."/>
            <person name="Kruys A."/>
            <person name="Hutchinson M.I."/>
            <person name="Powell A.J."/>
            <person name="Barry K."/>
            <person name="Miller A.N."/>
            <person name="Grigoriev I.V."/>
            <person name="Debuchy R."/>
            <person name="Gladieux P."/>
            <person name="Hiltunen Thoren M."/>
            <person name="Johannesson H."/>
        </authorList>
    </citation>
    <scope>NUCLEOTIDE SEQUENCE</scope>
    <source>
        <strain evidence="4">PSN243</strain>
    </source>
</reference>
<dbReference type="Proteomes" id="UP001321760">
    <property type="component" value="Unassembled WGS sequence"/>
</dbReference>
<feature type="compositionally biased region" description="Acidic residues" evidence="1">
    <location>
        <begin position="245"/>
        <end position="260"/>
    </location>
</feature>
<evidence type="ECO:0000256" key="1">
    <source>
        <dbReference type="SAM" id="MobiDB-lite"/>
    </source>
</evidence>
<comment type="caution">
    <text evidence="4">The sequence shown here is derived from an EMBL/GenBank/DDBJ whole genome shotgun (WGS) entry which is preliminary data.</text>
</comment>
<evidence type="ECO:0000313" key="4">
    <source>
        <dbReference type="EMBL" id="KAK4447305.1"/>
    </source>
</evidence>
<keyword evidence="2" id="KW-1133">Transmembrane helix</keyword>
<organism evidence="4 5">
    <name type="scientific">Podospora aff. communis PSN243</name>
    <dbReference type="NCBI Taxonomy" id="3040156"/>
    <lineage>
        <taxon>Eukaryota</taxon>
        <taxon>Fungi</taxon>
        <taxon>Dikarya</taxon>
        <taxon>Ascomycota</taxon>
        <taxon>Pezizomycotina</taxon>
        <taxon>Sordariomycetes</taxon>
        <taxon>Sordariomycetidae</taxon>
        <taxon>Sordariales</taxon>
        <taxon>Podosporaceae</taxon>
        <taxon>Podospora</taxon>
    </lineage>
</organism>
<sequence>MHPILALSALATLAAAIPTDASTPTTFSPLLHPRGACQSRYTTHDYCHWFCSDCNRGSGKDWGCIQLICVEGCKAAVGYDNGGECKSHWNDGGTWAYKCTHGSGGTFVELYCSWFDENLNLMGKVVKGSYRCVGEHTAPSTPKQPSTSTELPGEGEGLKGLSASAKAAIGVGAAVGALAISGLVLWGVLPKRKRAGPSAPPDSGEPELEGTEVSKPELATGKMEPEMDGNEIPGELGSPEREDSPAENEAVEEIAELGCE</sequence>
<feature type="transmembrane region" description="Helical" evidence="2">
    <location>
        <begin position="167"/>
        <end position="189"/>
    </location>
</feature>
<protein>
    <recommendedName>
        <fullName evidence="6">Cyanovirin-N domain-containing protein</fullName>
    </recommendedName>
</protein>
<evidence type="ECO:0000313" key="5">
    <source>
        <dbReference type="Proteomes" id="UP001321760"/>
    </source>
</evidence>
<feature type="region of interest" description="Disordered" evidence="1">
    <location>
        <begin position="136"/>
        <end position="156"/>
    </location>
</feature>
<evidence type="ECO:0008006" key="6">
    <source>
        <dbReference type="Google" id="ProtNLM"/>
    </source>
</evidence>
<feature type="region of interest" description="Disordered" evidence="1">
    <location>
        <begin position="193"/>
        <end position="260"/>
    </location>
</feature>